<evidence type="ECO:0000313" key="4">
    <source>
        <dbReference type="EMBL" id="SHK53723.1"/>
    </source>
</evidence>
<evidence type="ECO:0000256" key="2">
    <source>
        <dbReference type="ARBA" id="ARBA00022777"/>
    </source>
</evidence>
<dbReference type="InterPro" id="IPR002173">
    <property type="entry name" value="Carboh/pur_kinase_PfkB_CS"/>
</dbReference>
<organism evidence="4 5">
    <name type="scientific">Thermocrinis minervae</name>
    <dbReference type="NCBI Taxonomy" id="381751"/>
    <lineage>
        <taxon>Bacteria</taxon>
        <taxon>Pseudomonadati</taxon>
        <taxon>Aquificota</taxon>
        <taxon>Aquificia</taxon>
        <taxon>Aquificales</taxon>
        <taxon>Aquificaceae</taxon>
        <taxon>Thermocrinis</taxon>
    </lineage>
</organism>
<evidence type="ECO:0000313" key="5">
    <source>
        <dbReference type="Proteomes" id="UP000189810"/>
    </source>
</evidence>
<dbReference type="PROSITE" id="PS00584">
    <property type="entry name" value="PFKB_KINASES_2"/>
    <property type="match status" value="1"/>
</dbReference>
<dbReference type="InterPro" id="IPR029056">
    <property type="entry name" value="Ribokinase-like"/>
</dbReference>
<dbReference type="EMBL" id="LT670846">
    <property type="protein sequence ID" value="SHK53723.1"/>
    <property type="molecule type" value="Genomic_DNA"/>
</dbReference>
<dbReference type="SUPFAM" id="SSF53613">
    <property type="entry name" value="Ribokinase-like"/>
    <property type="match status" value="1"/>
</dbReference>
<dbReference type="STRING" id="381751.SAMN05444391_1362"/>
<gene>
    <name evidence="4" type="ORF">SAMN05444391_1362</name>
</gene>
<protein>
    <submittedName>
        <fullName evidence="4">RfaE bifunctional protein, domain I</fullName>
    </submittedName>
</protein>
<dbReference type="PANTHER" id="PTHR46969:SF1">
    <property type="entry name" value="BIFUNCTIONAL PROTEIN HLDE"/>
    <property type="match status" value="1"/>
</dbReference>
<dbReference type="AlphaFoldDB" id="A0A1M6T9S0"/>
<dbReference type="OrthoDB" id="9802794at2"/>
<dbReference type="GO" id="GO:0033786">
    <property type="term" value="F:heptose-1-phosphate adenylyltransferase activity"/>
    <property type="evidence" value="ECO:0007669"/>
    <property type="project" value="TreeGrafter"/>
</dbReference>
<dbReference type="GO" id="GO:0016773">
    <property type="term" value="F:phosphotransferase activity, alcohol group as acceptor"/>
    <property type="evidence" value="ECO:0007669"/>
    <property type="project" value="InterPro"/>
</dbReference>
<dbReference type="RefSeq" id="WP_079654454.1">
    <property type="nucleotide sequence ID" value="NZ_LT670846.1"/>
</dbReference>
<accession>A0A1M6T9S0</accession>
<keyword evidence="1" id="KW-0808">Transferase</keyword>
<dbReference type="PROSITE" id="PS00583">
    <property type="entry name" value="PFKB_KINASES_1"/>
    <property type="match status" value="1"/>
</dbReference>
<name>A0A1M6T9S0_9AQUI</name>
<dbReference type="Pfam" id="PF00294">
    <property type="entry name" value="PfkB"/>
    <property type="match status" value="1"/>
</dbReference>
<keyword evidence="2" id="KW-0418">Kinase</keyword>
<evidence type="ECO:0000259" key="3">
    <source>
        <dbReference type="Pfam" id="PF00294"/>
    </source>
</evidence>
<dbReference type="InterPro" id="IPR011913">
    <property type="entry name" value="RfaE_dom_I"/>
</dbReference>
<evidence type="ECO:0000256" key="1">
    <source>
        <dbReference type="ARBA" id="ARBA00022679"/>
    </source>
</evidence>
<dbReference type="Proteomes" id="UP000189810">
    <property type="component" value="Chromosome I"/>
</dbReference>
<proteinExistence type="predicted"/>
<dbReference type="GO" id="GO:0033785">
    <property type="term" value="F:heptose 7-phosphate kinase activity"/>
    <property type="evidence" value="ECO:0007669"/>
    <property type="project" value="TreeGrafter"/>
</dbReference>
<dbReference type="PANTHER" id="PTHR46969">
    <property type="entry name" value="BIFUNCTIONAL PROTEIN HLDE"/>
    <property type="match status" value="1"/>
</dbReference>
<dbReference type="Gene3D" id="3.40.1190.20">
    <property type="match status" value="1"/>
</dbReference>
<dbReference type="InterPro" id="IPR011611">
    <property type="entry name" value="PfkB_dom"/>
</dbReference>
<feature type="domain" description="Carbohydrate kinase PfkB" evidence="3">
    <location>
        <begin position="19"/>
        <end position="300"/>
    </location>
</feature>
<sequence>MHLNKEKLIKLFEKFKGLKVLVVGDIILDRYLFGEVERISPEAPVPVVDVRREEFRLGGAGNVANNLRALGAEVFLVGVLGQDYGMHIVKGFLKEKGIHDLTVVDPERPTTEKTRVVAVSQQLLRIDREERKKIEGKVLQKVLEALDTDCAGVVVSDYNKGVVCKELMDRIREKNVPFFVDPRPQNKDLYTDAYLMTPNEKEALSMGRGRTLEELGWNLKESLRLKNLAITLGPKGIAFFSERMEVFPAKARQVYDVTGAGDTVISAMSACMLVGEDHATACEFANLCAGVVVGKLGTAVVSMEELLEYFQEGQAV</sequence>
<dbReference type="CDD" id="cd01172">
    <property type="entry name" value="RfaE_like"/>
    <property type="match status" value="1"/>
</dbReference>
<dbReference type="GO" id="GO:0005829">
    <property type="term" value="C:cytosol"/>
    <property type="evidence" value="ECO:0007669"/>
    <property type="project" value="TreeGrafter"/>
</dbReference>
<reference evidence="4 5" key="1">
    <citation type="submission" date="2016-11" db="EMBL/GenBank/DDBJ databases">
        <authorList>
            <person name="Jaros S."/>
            <person name="Januszkiewicz K."/>
            <person name="Wedrychowicz H."/>
        </authorList>
    </citation>
    <scope>NUCLEOTIDE SEQUENCE [LARGE SCALE GENOMIC DNA]</scope>
    <source>
        <strain evidence="4 5">DSM 19557</strain>
    </source>
</reference>
<keyword evidence="5" id="KW-1185">Reference proteome</keyword>